<proteinExistence type="predicted"/>
<name>A0A1I7JR69_9BURK</name>
<dbReference type="GO" id="GO:0000287">
    <property type="term" value="F:magnesium ion binding"/>
    <property type="evidence" value="ECO:0007669"/>
    <property type="project" value="TreeGrafter"/>
</dbReference>
<dbReference type="AlphaFoldDB" id="A0A1I7JR69"/>
<dbReference type="PANTHER" id="PTHR10000:SF8">
    <property type="entry name" value="HAD SUPERFAMILY HYDROLASE-LIKE, TYPE 3"/>
    <property type="match status" value="1"/>
</dbReference>
<dbReference type="OrthoDB" id="5292903at2"/>
<dbReference type="Pfam" id="PF08282">
    <property type="entry name" value="Hydrolase_3"/>
    <property type="match status" value="1"/>
</dbReference>
<evidence type="ECO:0008006" key="3">
    <source>
        <dbReference type="Google" id="ProtNLM"/>
    </source>
</evidence>
<dbReference type="Proteomes" id="UP000183656">
    <property type="component" value="Unassembled WGS sequence"/>
</dbReference>
<dbReference type="PANTHER" id="PTHR10000">
    <property type="entry name" value="PHOSPHOSERINE PHOSPHATASE"/>
    <property type="match status" value="1"/>
</dbReference>
<dbReference type="STRING" id="343013.SAMN04489707_102942"/>
<accession>A0A1I7JR69</accession>
<dbReference type="GO" id="GO:0016791">
    <property type="term" value="F:phosphatase activity"/>
    <property type="evidence" value="ECO:0007669"/>
    <property type="project" value="TreeGrafter"/>
</dbReference>
<sequence>MQPLALWQPPHLRGVFTDIDDTLTTDGAITADALQALGALKAAGLHVIPITGRPVGWSEPFAQVWPVDAIVAENGAVALLPPARDEGKNALQPLPEKREQLSKLHLQDAATRAANYARMQQVLAHIEATVPGAQRAADSAGRECDIAIDHSEFTQLPQERIDQCVALMRAAGMNATVSSIHINGWYGTHDKLEGARWIVRQRLGRDLDAELNDWVYIGDSTNDQRMFQHFPHSVGVANIARFVPQLQHLPRYVTQRERGAGFAEMARLLLNVKHN</sequence>
<organism evidence="1 2">
    <name type="scientific">Paenacidovorax caeni</name>
    <dbReference type="NCBI Taxonomy" id="343013"/>
    <lineage>
        <taxon>Bacteria</taxon>
        <taxon>Pseudomonadati</taxon>
        <taxon>Pseudomonadota</taxon>
        <taxon>Betaproteobacteria</taxon>
        <taxon>Burkholderiales</taxon>
        <taxon>Comamonadaceae</taxon>
        <taxon>Paenacidovorax</taxon>
    </lineage>
</organism>
<dbReference type="InterPro" id="IPR023214">
    <property type="entry name" value="HAD_sf"/>
</dbReference>
<dbReference type="GO" id="GO:0005829">
    <property type="term" value="C:cytosol"/>
    <property type="evidence" value="ECO:0007669"/>
    <property type="project" value="TreeGrafter"/>
</dbReference>
<keyword evidence="2" id="KW-1185">Reference proteome</keyword>
<dbReference type="NCBIfam" id="TIGR01484">
    <property type="entry name" value="HAD-SF-IIB"/>
    <property type="match status" value="1"/>
</dbReference>
<dbReference type="InterPro" id="IPR006379">
    <property type="entry name" value="HAD-SF_hydro_IIB"/>
</dbReference>
<dbReference type="InterPro" id="IPR036412">
    <property type="entry name" value="HAD-like_sf"/>
</dbReference>
<dbReference type="RefSeq" id="WP_054256875.1">
    <property type="nucleotide sequence ID" value="NZ_CYIG01000027.1"/>
</dbReference>
<dbReference type="Gene3D" id="3.40.50.1000">
    <property type="entry name" value="HAD superfamily/HAD-like"/>
    <property type="match status" value="2"/>
</dbReference>
<protein>
    <recommendedName>
        <fullName evidence="3">HAD family hydrolase</fullName>
    </recommendedName>
</protein>
<evidence type="ECO:0000313" key="1">
    <source>
        <dbReference type="EMBL" id="SFU87677.1"/>
    </source>
</evidence>
<evidence type="ECO:0000313" key="2">
    <source>
        <dbReference type="Proteomes" id="UP000183656"/>
    </source>
</evidence>
<reference evidence="1 2" key="1">
    <citation type="submission" date="2016-10" db="EMBL/GenBank/DDBJ databases">
        <authorList>
            <person name="de Groot N.N."/>
        </authorList>
    </citation>
    <scope>NUCLEOTIDE SEQUENCE [LARGE SCALE GENOMIC DNA]</scope>
    <source>
        <strain evidence="1 2">R-24608</strain>
    </source>
</reference>
<dbReference type="SUPFAM" id="SSF56784">
    <property type="entry name" value="HAD-like"/>
    <property type="match status" value="1"/>
</dbReference>
<gene>
    <name evidence="1" type="ORF">SAMN04489707_102942</name>
</gene>
<dbReference type="EMBL" id="FPBX01000029">
    <property type="protein sequence ID" value="SFU87677.1"/>
    <property type="molecule type" value="Genomic_DNA"/>
</dbReference>